<organism evidence="4 5">
    <name type="scientific">Hibiscus sabdariffa</name>
    <name type="common">roselle</name>
    <dbReference type="NCBI Taxonomy" id="183260"/>
    <lineage>
        <taxon>Eukaryota</taxon>
        <taxon>Viridiplantae</taxon>
        <taxon>Streptophyta</taxon>
        <taxon>Embryophyta</taxon>
        <taxon>Tracheophyta</taxon>
        <taxon>Spermatophyta</taxon>
        <taxon>Magnoliopsida</taxon>
        <taxon>eudicotyledons</taxon>
        <taxon>Gunneridae</taxon>
        <taxon>Pentapetalae</taxon>
        <taxon>rosids</taxon>
        <taxon>malvids</taxon>
        <taxon>Malvales</taxon>
        <taxon>Malvaceae</taxon>
        <taxon>Malvoideae</taxon>
        <taxon>Hibiscus</taxon>
    </lineage>
</organism>
<feature type="transmembrane region" description="Helical" evidence="2">
    <location>
        <begin position="266"/>
        <end position="284"/>
    </location>
</feature>
<evidence type="ECO:0000313" key="4">
    <source>
        <dbReference type="EMBL" id="KAK8489021.1"/>
    </source>
</evidence>
<dbReference type="Pfam" id="PF03661">
    <property type="entry name" value="TMEM33_Pom33"/>
    <property type="match status" value="1"/>
</dbReference>
<dbReference type="PANTHER" id="PTHR46368:SF5">
    <property type="entry name" value="NAD(P)-BINDING ROSSMANN-FOLD SUPERFAMILY PROTEIN"/>
    <property type="match status" value="1"/>
</dbReference>
<keyword evidence="2" id="KW-1133">Transmembrane helix</keyword>
<dbReference type="EMBL" id="JBBPBM010000952">
    <property type="protein sequence ID" value="KAK8489021.1"/>
    <property type="molecule type" value="Genomic_DNA"/>
</dbReference>
<dbReference type="Gene3D" id="3.30.360.10">
    <property type="entry name" value="Dihydrodipicolinate Reductase, domain 2"/>
    <property type="match status" value="1"/>
</dbReference>
<evidence type="ECO:0000313" key="5">
    <source>
        <dbReference type="Proteomes" id="UP001472677"/>
    </source>
</evidence>
<keyword evidence="2" id="KW-0812">Transmembrane</keyword>
<dbReference type="InterPro" id="IPR005344">
    <property type="entry name" value="TMEM33/Pom33"/>
</dbReference>
<feature type="transmembrane region" description="Helical" evidence="2">
    <location>
        <begin position="149"/>
        <end position="173"/>
    </location>
</feature>
<proteinExistence type="predicted"/>
<evidence type="ECO:0000256" key="2">
    <source>
        <dbReference type="SAM" id="Phobius"/>
    </source>
</evidence>
<name>A0ABR2A7N9_9ROSI</name>
<keyword evidence="5" id="KW-1185">Reference proteome</keyword>
<dbReference type="Gene3D" id="3.40.50.720">
    <property type="entry name" value="NAD(P)-binding Rossmann-like Domain"/>
    <property type="match status" value="1"/>
</dbReference>
<feature type="region of interest" description="Disordered" evidence="1">
    <location>
        <begin position="67"/>
        <end position="112"/>
    </location>
</feature>
<comment type="caution">
    <text evidence="4">The sequence shown here is derived from an EMBL/GenBank/DDBJ whole genome shotgun (WGS) entry which is preliminary data.</text>
</comment>
<evidence type="ECO:0000259" key="3">
    <source>
        <dbReference type="Pfam" id="PF01408"/>
    </source>
</evidence>
<dbReference type="Pfam" id="PF01408">
    <property type="entry name" value="GFO_IDH_MocA"/>
    <property type="match status" value="1"/>
</dbReference>
<protein>
    <recommendedName>
        <fullName evidence="3">Gfo/Idh/MocA-like oxidoreductase N-terminal domain-containing protein</fullName>
    </recommendedName>
</protein>
<keyword evidence="2" id="KW-0472">Membrane</keyword>
<dbReference type="InterPro" id="IPR000683">
    <property type="entry name" value="Gfo/Idh/MocA-like_OxRdtase_N"/>
</dbReference>
<feature type="compositionally biased region" description="Low complexity" evidence="1">
    <location>
        <begin position="71"/>
        <end position="110"/>
    </location>
</feature>
<feature type="transmembrane region" description="Helical" evidence="2">
    <location>
        <begin position="124"/>
        <end position="143"/>
    </location>
</feature>
<accession>A0ABR2A7N9</accession>
<reference evidence="4 5" key="1">
    <citation type="journal article" date="2024" name="G3 (Bethesda)">
        <title>Genome assembly of Hibiscus sabdariffa L. provides insights into metabolisms of medicinal natural products.</title>
        <authorList>
            <person name="Kim T."/>
        </authorList>
    </citation>
    <scope>NUCLEOTIDE SEQUENCE [LARGE SCALE GENOMIC DNA]</scope>
    <source>
        <strain evidence="4">TK-2024</strain>
        <tissue evidence="4">Old leaves</tissue>
    </source>
</reference>
<dbReference type="InterPro" id="IPR036291">
    <property type="entry name" value="NAD(P)-bd_dom_sf"/>
</dbReference>
<dbReference type="PANTHER" id="PTHR46368">
    <property type="match status" value="1"/>
</dbReference>
<dbReference type="SUPFAM" id="SSF51735">
    <property type="entry name" value="NAD(P)-binding Rossmann-fold domains"/>
    <property type="match status" value="1"/>
</dbReference>
<feature type="transmembrane region" description="Helical" evidence="2">
    <location>
        <begin position="194"/>
        <end position="218"/>
    </location>
</feature>
<sequence>MAEDPQKQKSVAAAAYDYENDPRWADYWSNILIPPHMASRSDVVDHFKRKFYQRYIDPDLVVESISSGTPSRSSKPFASSSTSSAANDGARARNAGSTSRSSRQSAAAGSNTTTMRWDRQTIQFSVNAWVFIVAVLAIIPLVTRSLSNRAYLLSFMGTACSSLYSLYALYGLPRAWTMQAIQVHFQSIIATKDFIYFIYCLTFVTSHLCLKFALIPILCRALEHVAKFLRRNFNRSTLYRKYLEDPCLWVETNTTTLSILSSHAEIGVGFLLTCLLLVSFVLLLKLMYHAPVAACYHQSVWAKIGRTVIPLIQQKLARAINLAPNSVLHAIGSRSIEKAKRFVTVNGLDPQWVKIYGSYEQVVEDPSVDAVYMPLPTSLHVHWAVMAARNGKHVLVEKPAALDVGELDRIVGACESNGVQFMDGSMWLHHPRTAKMKDMFFDSKLLGDVNYIYSTSTTSPSPEFFESDIRVKGNLDALGALGDLGWYCLGAVLWAKNYQLPSVVTALPDVTRNSDGVIISCSASIQYKEPSAAGATTNAIIHCSFLSDTSMDLAMTGSGGSLNLDDFIIPHGESSASIEFTKGAKFVDLHIGWNVKPEKVVVNCELPQEALMVKEFARLVAGIRTSALLPDPKWPEISRKTQMLVDAVKKSVDLGCEPVYL</sequence>
<gene>
    <name evidence="4" type="ORF">V6N12_018785</name>
</gene>
<evidence type="ECO:0000256" key="1">
    <source>
        <dbReference type="SAM" id="MobiDB-lite"/>
    </source>
</evidence>
<dbReference type="Proteomes" id="UP001472677">
    <property type="component" value="Unassembled WGS sequence"/>
</dbReference>
<dbReference type="SUPFAM" id="SSF55347">
    <property type="entry name" value="Glyceraldehyde-3-phosphate dehydrogenase-like, C-terminal domain"/>
    <property type="match status" value="1"/>
</dbReference>
<feature type="domain" description="Gfo/Idh/MocA-like oxidoreductase N-terminal" evidence="3">
    <location>
        <begin position="312"/>
        <end position="422"/>
    </location>
</feature>